<proteinExistence type="predicted"/>
<dbReference type="GO" id="GO:0005929">
    <property type="term" value="C:cilium"/>
    <property type="evidence" value="ECO:0007669"/>
    <property type="project" value="TreeGrafter"/>
</dbReference>
<dbReference type="AlphaFoldDB" id="A0A7E5X4G3"/>
<dbReference type="GO" id="GO:0003341">
    <property type="term" value="P:cilium movement"/>
    <property type="evidence" value="ECO:0007669"/>
    <property type="project" value="TreeGrafter"/>
</dbReference>
<dbReference type="Proteomes" id="UP000322000">
    <property type="component" value="Chromosome 2"/>
</dbReference>
<dbReference type="OrthoDB" id="7594656at2759"/>
<dbReference type="PANTHER" id="PTHR46630:SF1">
    <property type="entry name" value="TETRATRICOPEPTIDE REPEAT PROTEIN 29"/>
    <property type="match status" value="1"/>
</dbReference>
<name>A0A7E5X4G3_TRINI</name>
<protein>
    <recommendedName>
        <fullName evidence="5">Tetratricopeptide repeat protein 29</fullName>
    </recommendedName>
</protein>
<evidence type="ECO:0000256" key="3">
    <source>
        <dbReference type="ARBA" id="ARBA00022737"/>
    </source>
</evidence>
<dbReference type="GeneID" id="113508443"/>
<dbReference type="Gene3D" id="1.25.40.10">
    <property type="entry name" value="Tetratricopeptide repeat domain"/>
    <property type="match status" value="1"/>
</dbReference>
<accession>A0A7E5X4G3</accession>
<keyword evidence="3" id="KW-0677">Repeat</keyword>
<sequence>MSKENFLPKKRQLPKLMACITKNSLENFRSKLIFTLDVLDANGIRRRKFPLHECLILEMKEAGYSESSAYLQDLIYDNVQLVNEDDIGIVVDLRKREDYLEYICEILQYAEKSRDRNEPKKECMYLLKLALYYADREKGILWLAEKFFQAAIAVSSQYLIDGGRLKGCCKYQFAKFLLDKFPGADPEEPFLILTEVRDSAIGKEWPLYESEEGEDVPPDTVFGATAIQLHRVLLNKARAIRKVDTPKAERLARLAERRAKDAGETAKTAEAIVEIGICQLIMNNLNNAQKTFERAFKIHERAQNVEGLCETRMHLAAVMQRLGEHETAAKLLTEMGAMAMEHGLRRQLGRALHLLGELHLRRERPELGTQHLAEAFLCFMGFRFQSMQATNIESLDAQETKEGKDGRNSTDPEIDTIYFGSDKLMYEEEAEQSRLMTAISAGQELMGSYFNLLREAGTCTVAKMKTIEWKLCHARWWVKRQHHDFLPCLCPIHKRTPLDVLWIQLECKGTDNKISHWELSNEALGRTTTIQDIRKLHSSFLRDSKLSQHT</sequence>
<evidence type="ECO:0000256" key="2">
    <source>
        <dbReference type="ARBA" id="ARBA00022490"/>
    </source>
</evidence>
<keyword evidence="8" id="KW-1185">Reference proteome</keyword>
<keyword evidence="4 7" id="KW-0802">TPR repeat</keyword>
<evidence type="ECO:0000256" key="7">
    <source>
        <dbReference type="PROSITE-ProRule" id="PRU00339"/>
    </source>
</evidence>
<comment type="function">
    <text evidence="6">Axonemal protein which is implicated in axonemal and/or peri-axonemal structure assembly and regulates flagellum assembly and beating and therefore sperm motility.</text>
</comment>
<evidence type="ECO:0000256" key="1">
    <source>
        <dbReference type="ARBA" id="ARBA00004496"/>
    </source>
</evidence>
<comment type="subcellular location">
    <subcellularLocation>
        <location evidence="1">Cytoplasm</location>
    </subcellularLocation>
</comment>
<dbReference type="InterPro" id="IPR011990">
    <property type="entry name" value="TPR-like_helical_dom_sf"/>
</dbReference>
<keyword evidence="2" id="KW-0963">Cytoplasm</keyword>
<gene>
    <name evidence="9" type="primary">LOC113508443</name>
</gene>
<dbReference type="InterPro" id="IPR051476">
    <property type="entry name" value="Bac_ResReg_Asp_Phosphatase"/>
</dbReference>
<feature type="repeat" description="TPR" evidence="7">
    <location>
        <begin position="269"/>
        <end position="302"/>
    </location>
</feature>
<dbReference type="RefSeq" id="XP_026747301.1">
    <property type="nucleotide sequence ID" value="XM_026891500.1"/>
</dbReference>
<dbReference type="PANTHER" id="PTHR46630">
    <property type="entry name" value="TETRATRICOPEPTIDE REPEAT PROTEIN 29"/>
    <property type="match status" value="1"/>
</dbReference>
<dbReference type="SUPFAM" id="SSF48452">
    <property type="entry name" value="TPR-like"/>
    <property type="match status" value="1"/>
</dbReference>
<dbReference type="InterPro" id="IPR019734">
    <property type="entry name" value="TPR_rpt"/>
</dbReference>
<evidence type="ECO:0000313" key="9">
    <source>
        <dbReference type="RefSeq" id="XP_026747301.1"/>
    </source>
</evidence>
<evidence type="ECO:0000256" key="6">
    <source>
        <dbReference type="ARBA" id="ARBA00044739"/>
    </source>
</evidence>
<dbReference type="KEGG" id="tnl:113508443"/>
<organism evidence="8 9">
    <name type="scientific">Trichoplusia ni</name>
    <name type="common">Cabbage looper</name>
    <dbReference type="NCBI Taxonomy" id="7111"/>
    <lineage>
        <taxon>Eukaryota</taxon>
        <taxon>Metazoa</taxon>
        <taxon>Ecdysozoa</taxon>
        <taxon>Arthropoda</taxon>
        <taxon>Hexapoda</taxon>
        <taxon>Insecta</taxon>
        <taxon>Pterygota</taxon>
        <taxon>Neoptera</taxon>
        <taxon>Endopterygota</taxon>
        <taxon>Lepidoptera</taxon>
        <taxon>Glossata</taxon>
        <taxon>Ditrysia</taxon>
        <taxon>Noctuoidea</taxon>
        <taxon>Noctuidae</taxon>
        <taxon>Plusiinae</taxon>
        <taxon>Trichoplusia</taxon>
    </lineage>
</organism>
<evidence type="ECO:0000256" key="5">
    <source>
        <dbReference type="ARBA" id="ARBA00040665"/>
    </source>
</evidence>
<dbReference type="InParanoid" id="A0A7E5X4G3"/>
<evidence type="ECO:0000313" key="8">
    <source>
        <dbReference type="Proteomes" id="UP000322000"/>
    </source>
</evidence>
<dbReference type="GO" id="GO:0005737">
    <property type="term" value="C:cytoplasm"/>
    <property type="evidence" value="ECO:0007669"/>
    <property type="project" value="UniProtKB-SubCell"/>
</dbReference>
<evidence type="ECO:0000256" key="4">
    <source>
        <dbReference type="ARBA" id="ARBA00022803"/>
    </source>
</evidence>
<dbReference type="PROSITE" id="PS50005">
    <property type="entry name" value="TPR"/>
    <property type="match status" value="1"/>
</dbReference>
<reference evidence="9" key="1">
    <citation type="submission" date="2025-08" db="UniProtKB">
        <authorList>
            <consortium name="RefSeq"/>
        </authorList>
    </citation>
    <scope>IDENTIFICATION</scope>
</reference>